<reference evidence="1" key="1">
    <citation type="journal article" date="2016" name="Nat. Genet.">
        <title>A high-quality carrot genome assembly provides new insights into carotenoid accumulation and asterid genome evolution.</title>
        <authorList>
            <person name="Iorizzo M."/>
            <person name="Ellison S."/>
            <person name="Senalik D."/>
            <person name="Zeng P."/>
            <person name="Satapoomin P."/>
            <person name="Huang J."/>
            <person name="Bowman M."/>
            <person name="Iovene M."/>
            <person name="Sanseverino W."/>
            <person name="Cavagnaro P."/>
            <person name="Yildiz M."/>
            <person name="Macko-Podgorni A."/>
            <person name="Moranska E."/>
            <person name="Grzebelus E."/>
            <person name="Grzebelus D."/>
            <person name="Ashrafi H."/>
            <person name="Zheng Z."/>
            <person name="Cheng S."/>
            <person name="Spooner D."/>
            <person name="Van Deynze A."/>
            <person name="Simon P."/>
        </authorList>
    </citation>
    <scope>NUCLEOTIDE SEQUENCE [LARGE SCALE GENOMIC DNA]</scope>
    <source>
        <tissue evidence="1">Leaf</tissue>
    </source>
</reference>
<dbReference type="EMBL" id="LNRQ01000007">
    <property type="protein sequence ID" value="KZM87548.1"/>
    <property type="molecule type" value="Genomic_DNA"/>
</dbReference>
<evidence type="ECO:0000313" key="1">
    <source>
        <dbReference type="EMBL" id="KZM87548.1"/>
    </source>
</evidence>
<dbReference type="AlphaFoldDB" id="A0A164THZ5"/>
<sequence>MGSECDDNGGAAILEQMRADLLESGKQRNEHLKEMIQLAKEQDERDKRREIKEQDEADAKIMAMDTSAMGAIEVEYFNSRKQEIMERRRTRFSI</sequence>
<dbReference type="Gramene" id="KZM87548">
    <property type="protein sequence ID" value="KZM87548"/>
    <property type="gene ID" value="DCAR_024679"/>
</dbReference>
<evidence type="ECO:0008006" key="2">
    <source>
        <dbReference type="Google" id="ProtNLM"/>
    </source>
</evidence>
<comment type="caution">
    <text evidence="1">The sequence shown here is derived from an EMBL/GenBank/DDBJ whole genome shotgun (WGS) entry which is preliminary data.</text>
</comment>
<gene>
    <name evidence="1" type="ORF">DCAR_024679</name>
</gene>
<accession>A0A164THZ5</accession>
<organism evidence="1">
    <name type="scientific">Daucus carota subsp. sativus</name>
    <name type="common">Carrot</name>
    <dbReference type="NCBI Taxonomy" id="79200"/>
    <lineage>
        <taxon>Eukaryota</taxon>
        <taxon>Viridiplantae</taxon>
        <taxon>Streptophyta</taxon>
        <taxon>Embryophyta</taxon>
        <taxon>Tracheophyta</taxon>
        <taxon>Spermatophyta</taxon>
        <taxon>Magnoliopsida</taxon>
        <taxon>eudicotyledons</taxon>
        <taxon>Gunneridae</taxon>
        <taxon>Pentapetalae</taxon>
        <taxon>asterids</taxon>
        <taxon>campanulids</taxon>
        <taxon>Apiales</taxon>
        <taxon>Apiaceae</taxon>
        <taxon>Apioideae</taxon>
        <taxon>Scandiceae</taxon>
        <taxon>Daucinae</taxon>
        <taxon>Daucus</taxon>
        <taxon>Daucus sect. Daucus</taxon>
    </lineage>
</organism>
<protein>
    <recommendedName>
        <fullName evidence="2">No apical meristem-associated C-terminal domain-containing protein</fullName>
    </recommendedName>
</protein>
<proteinExistence type="predicted"/>
<name>A0A164THZ5_DAUCS</name>